<reference evidence="4" key="1">
    <citation type="journal article" date="2006" name="PLoS Biol.">
        <title>Macronuclear genome sequence of the ciliate Tetrahymena thermophila, a model eukaryote.</title>
        <authorList>
            <person name="Eisen J.A."/>
            <person name="Coyne R.S."/>
            <person name="Wu M."/>
            <person name="Wu D."/>
            <person name="Thiagarajan M."/>
            <person name="Wortman J.R."/>
            <person name="Badger J.H."/>
            <person name="Ren Q."/>
            <person name="Amedeo P."/>
            <person name="Jones K.M."/>
            <person name="Tallon L.J."/>
            <person name="Delcher A.L."/>
            <person name="Salzberg S.L."/>
            <person name="Silva J.C."/>
            <person name="Haas B.J."/>
            <person name="Majoros W.H."/>
            <person name="Farzad M."/>
            <person name="Carlton J.M."/>
            <person name="Smith R.K. Jr."/>
            <person name="Garg J."/>
            <person name="Pearlman R.E."/>
            <person name="Karrer K.M."/>
            <person name="Sun L."/>
            <person name="Manning G."/>
            <person name="Elde N.C."/>
            <person name="Turkewitz A.P."/>
            <person name="Asai D.J."/>
            <person name="Wilkes D.E."/>
            <person name="Wang Y."/>
            <person name="Cai H."/>
            <person name="Collins K."/>
            <person name="Stewart B.A."/>
            <person name="Lee S.R."/>
            <person name="Wilamowska K."/>
            <person name="Weinberg Z."/>
            <person name="Ruzzo W.L."/>
            <person name="Wloga D."/>
            <person name="Gaertig J."/>
            <person name="Frankel J."/>
            <person name="Tsao C.-C."/>
            <person name="Gorovsky M.A."/>
            <person name="Keeling P.J."/>
            <person name="Waller R.F."/>
            <person name="Patron N.J."/>
            <person name="Cherry J.M."/>
            <person name="Stover N.A."/>
            <person name="Krieger C.J."/>
            <person name="del Toro C."/>
            <person name="Ryder H.F."/>
            <person name="Williamson S.C."/>
            <person name="Barbeau R.A."/>
            <person name="Hamilton E.P."/>
            <person name="Orias E."/>
        </authorList>
    </citation>
    <scope>NUCLEOTIDE SEQUENCE [LARGE SCALE GENOMIC DNA]</scope>
    <source>
        <strain evidence="4">SB210</strain>
    </source>
</reference>
<dbReference type="Proteomes" id="UP000009168">
    <property type="component" value="Unassembled WGS sequence"/>
</dbReference>
<dbReference type="PANTHER" id="PTHR37810:SF5">
    <property type="entry name" value="IMMUNITY PROTEIN SDPI"/>
    <property type="match status" value="1"/>
</dbReference>
<evidence type="ECO:0000313" key="4">
    <source>
        <dbReference type="Proteomes" id="UP000009168"/>
    </source>
</evidence>
<sequence length="180" mass="21462">MKYLIDGLDYQQFPIPKYDKSEIIGNILATGLFVIQWLYFLIKYYHLPESIPVQFNLEGQPEQYGNKTTLFVFPGVMTLIVVILTILERFPDRFKYSLRLDENNAPTVYKYARKFIIYMKIVTCALFLFLISQMISVVNLKSKPKEMYFCFLFVPVYLFGVFVYFRYMKIIQNRQKKVTI</sequence>
<gene>
    <name evidence="3" type="ORF">TTHERM_000079759</name>
</gene>
<proteinExistence type="predicted"/>
<feature type="domain" description="DUF1648" evidence="2">
    <location>
        <begin position="32"/>
        <end position="78"/>
    </location>
</feature>
<evidence type="ECO:0000259" key="2">
    <source>
        <dbReference type="Pfam" id="PF07853"/>
    </source>
</evidence>
<feature type="transmembrane region" description="Helical" evidence="1">
    <location>
        <begin position="70"/>
        <end position="87"/>
    </location>
</feature>
<keyword evidence="1" id="KW-1133">Transmembrane helix</keyword>
<dbReference type="InterPro" id="IPR012867">
    <property type="entry name" value="DUF1648"/>
</dbReference>
<dbReference type="AlphaFoldDB" id="W7X527"/>
<dbReference type="OrthoDB" id="10599929at2759"/>
<protein>
    <submittedName>
        <fullName evidence="3">Transmembrane protein, putative</fullName>
    </submittedName>
</protein>
<feature type="transmembrane region" description="Helical" evidence="1">
    <location>
        <begin position="147"/>
        <end position="167"/>
    </location>
</feature>
<dbReference type="KEGG" id="tet:TTHERM_000079759"/>
<dbReference type="RefSeq" id="XP_012653042.1">
    <property type="nucleotide sequence ID" value="XM_012797588.1"/>
</dbReference>
<name>W7X527_TETTS</name>
<keyword evidence="1 3" id="KW-0812">Transmembrane</keyword>
<evidence type="ECO:0000256" key="1">
    <source>
        <dbReference type="SAM" id="Phobius"/>
    </source>
</evidence>
<dbReference type="GO" id="GO:0009636">
    <property type="term" value="P:response to toxic substance"/>
    <property type="evidence" value="ECO:0007669"/>
    <property type="project" value="TreeGrafter"/>
</dbReference>
<dbReference type="Pfam" id="PF07853">
    <property type="entry name" value="DUF1648"/>
    <property type="match status" value="1"/>
</dbReference>
<keyword evidence="4" id="KW-1185">Reference proteome</keyword>
<dbReference type="GeneID" id="24437151"/>
<accession>W7X527</accession>
<organism evidence="3 4">
    <name type="scientific">Tetrahymena thermophila (strain SB210)</name>
    <dbReference type="NCBI Taxonomy" id="312017"/>
    <lineage>
        <taxon>Eukaryota</taxon>
        <taxon>Sar</taxon>
        <taxon>Alveolata</taxon>
        <taxon>Ciliophora</taxon>
        <taxon>Intramacronucleata</taxon>
        <taxon>Oligohymenophorea</taxon>
        <taxon>Hymenostomatida</taxon>
        <taxon>Tetrahymenina</taxon>
        <taxon>Tetrahymenidae</taxon>
        <taxon>Tetrahymena</taxon>
    </lineage>
</organism>
<keyword evidence="1" id="KW-0472">Membrane</keyword>
<evidence type="ECO:0000313" key="3">
    <source>
        <dbReference type="EMBL" id="EWS74465.1"/>
    </source>
</evidence>
<dbReference type="EMBL" id="GG662704">
    <property type="protein sequence ID" value="EWS74465.1"/>
    <property type="molecule type" value="Genomic_DNA"/>
</dbReference>
<dbReference type="InParanoid" id="W7X527"/>
<dbReference type="PANTHER" id="PTHR37810">
    <property type="entry name" value="IMMUNITY PROTEIN SDPI"/>
    <property type="match status" value="1"/>
</dbReference>
<feature type="transmembrane region" description="Helical" evidence="1">
    <location>
        <begin position="23"/>
        <end position="42"/>
    </location>
</feature>
<feature type="transmembrane region" description="Helical" evidence="1">
    <location>
        <begin position="115"/>
        <end position="135"/>
    </location>
</feature>